<accession>A0A845QZ85</accession>
<dbReference type="Proteomes" id="UP000467132">
    <property type="component" value="Unassembled WGS sequence"/>
</dbReference>
<dbReference type="RefSeq" id="WP_160196181.1">
    <property type="nucleotide sequence ID" value="NZ_QXXA01000004.1"/>
</dbReference>
<sequence>MNNNEALLSDLREFIDFFIMKYKYENIGIIRKIRAKSGLNKDVSEEKWYELFISKSAINHCLKILLIKIFEDKNKVLPKLNTEGFKHWSKMVVDIENQYNNIYKMALKDILTISELRKAFKKSDYDVYVIDNELASYIINKLLKYDFDKITVQDVYRIIQILYNEHGELKYFYKPSPAVDFINELIQKKEILI</sequence>
<dbReference type="EMBL" id="QXXA01000004">
    <property type="protein sequence ID" value="NBI05683.1"/>
    <property type="molecule type" value="Genomic_DNA"/>
</dbReference>
<keyword evidence="2" id="KW-1185">Reference proteome</keyword>
<reference evidence="1 2" key="1">
    <citation type="submission" date="2018-08" db="EMBL/GenBank/DDBJ databases">
        <title>Murine metabolic-syndrome-specific gut microbial biobank.</title>
        <authorList>
            <person name="Liu C."/>
        </authorList>
    </citation>
    <scope>NUCLEOTIDE SEQUENCE [LARGE SCALE GENOMIC DNA]</scope>
    <source>
        <strain evidence="1 2">583</strain>
    </source>
</reference>
<name>A0A845QZ85_9CLOT</name>
<evidence type="ECO:0000313" key="2">
    <source>
        <dbReference type="Proteomes" id="UP000467132"/>
    </source>
</evidence>
<gene>
    <name evidence="1" type="ORF">D3Z33_02290</name>
</gene>
<proteinExistence type="predicted"/>
<dbReference type="AlphaFoldDB" id="A0A845QZ85"/>
<organism evidence="1 2">
    <name type="scientific">Senegalia massiliensis</name>
    <dbReference type="NCBI Taxonomy" id="1720316"/>
    <lineage>
        <taxon>Bacteria</taxon>
        <taxon>Bacillati</taxon>
        <taxon>Bacillota</taxon>
        <taxon>Clostridia</taxon>
        <taxon>Eubacteriales</taxon>
        <taxon>Clostridiaceae</taxon>
        <taxon>Senegalia</taxon>
    </lineage>
</organism>
<comment type="caution">
    <text evidence="1">The sequence shown here is derived from an EMBL/GenBank/DDBJ whole genome shotgun (WGS) entry which is preliminary data.</text>
</comment>
<protein>
    <submittedName>
        <fullName evidence="1">Uncharacterized protein</fullName>
    </submittedName>
</protein>
<dbReference type="OrthoDB" id="1951796at2"/>
<evidence type="ECO:0000313" key="1">
    <source>
        <dbReference type="EMBL" id="NBI05683.1"/>
    </source>
</evidence>